<dbReference type="InterPro" id="IPR000014">
    <property type="entry name" value="PAS"/>
</dbReference>
<evidence type="ECO:0000259" key="6">
    <source>
        <dbReference type="PROSITE" id="PS50113"/>
    </source>
</evidence>
<evidence type="ECO:0000259" key="4">
    <source>
        <dbReference type="PROSITE" id="PS50109"/>
    </source>
</evidence>
<dbReference type="InterPro" id="IPR036890">
    <property type="entry name" value="HATPase_C_sf"/>
</dbReference>
<reference evidence="7" key="2">
    <citation type="submission" date="2020-09" db="EMBL/GenBank/DDBJ databases">
        <authorList>
            <person name="Sun Q."/>
            <person name="Sedlacek I."/>
        </authorList>
    </citation>
    <scope>NUCLEOTIDE SEQUENCE</scope>
    <source>
        <strain evidence="7">CCM 7684</strain>
    </source>
</reference>
<dbReference type="NCBIfam" id="TIGR00229">
    <property type="entry name" value="sensory_box"/>
    <property type="match status" value="1"/>
</dbReference>
<comment type="caution">
    <text evidence="7">The sequence shown here is derived from an EMBL/GenBank/DDBJ whole genome shotgun (WGS) entry which is preliminary data.</text>
</comment>
<dbReference type="Pfam" id="PF07568">
    <property type="entry name" value="HisKA_2"/>
    <property type="match status" value="1"/>
</dbReference>
<gene>
    <name evidence="7" type="primary">lovK</name>
    <name evidence="7" type="ORF">GCM10007276_04050</name>
</gene>
<dbReference type="SUPFAM" id="SSF55785">
    <property type="entry name" value="PYP-like sensor domain (PAS domain)"/>
    <property type="match status" value="1"/>
</dbReference>
<dbReference type="Pfam" id="PF13426">
    <property type="entry name" value="PAS_9"/>
    <property type="match status" value="1"/>
</dbReference>
<dbReference type="RefSeq" id="WP_188408033.1">
    <property type="nucleotide sequence ID" value="NZ_BMCP01000001.1"/>
</dbReference>
<evidence type="ECO:0000259" key="5">
    <source>
        <dbReference type="PROSITE" id="PS50112"/>
    </source>
</evidence>
<dbReference type="InterPro" id="IPR035965">
    <property type="entry name" value="PAS-like_dom_sf"/>
</dbReference>
<dbReference type="PANTHER" id="PTHR47429">
    <property type="entry name" value="PROTEIN TWIN LOV 1"/>
    <property type="match status" value="1"/>
</dbReference>
<dbReference type="PROSITE" id="PS50109">
    <property type="entry name" value="HIS_KIN"/>
    <property type="match status" value="1"/>
</dbReference>
<keyword evidence="3" id="KW-0157">Chromophore</keyword>
<dbReference type="GO" id="GO:0016301">
    <property type="term" value="F:kinase activity"/>
    <property type="evidence" value="ECO:0007669"/>
    <property type="project" value="UniProtKB-KW"/>
</dbReference>
<keyword evidence="2" id="KW-0288">FMN</keyword>
<dbReference type="CDD" id="cd00130">
    <property type="entry name" value="PAS"/>
    <property type="match status" value="1"/>
</dbReference>
<proteinExistence type="predicted"/>
<keyword evidence="7" id="KW-0808">Transferase</keyword>
<keyword evidence="7" id="KW-0418">Kinase</keyword>
<dbReference type="InterPro" id="IPR000700">
    <property type="entry name" value="PAS-assoc_C"/>
</dbReference>
<dbReference type="InterPro" id="IPR011495">
    <property type="entry name" value="Sig_transdc_His_kin_sub2_dim/P"/>
</dbReference>
<dbReference type="Gene3D" id="3.30.450.20">
    <property type="entry name" value="PAS domain"/>
    <property type="match status" value="1"/>
</dbReference>
<protein>
    <submittedName>
        <fullName evidence="7">Signal transduction histidine kinase</fullName>
    </submittedName>
</protein>
<dbReference type="SMART" id="SM00091">
    <property type="entry name" value="PAS"/>
    <property type="match status" value="1"/>
</dbReference>
<feature type="domain" description="Histidine kinase" evidence="4">
    <location>
        <begin position="147"/>
        <end position="336"/>
    </location>
</feature>
<sequence>MSFPSFAARLIASASAALSRGDDDLEALEGLDAAMVVVDATAPDRPLVYTNRSFRSLTGYENEEIVGRNCRFLQGEETDPRDRAKFREGVEAGKTFQITLTNHRKDGSTFRNQVFVSPVRDGGDVVTHFIGLLVPVDDEEQNNRIAELRHRMKNHIQSLTSLVSLQSRRVEGEEGRRALEDLKARVDTLGAIFVELETSGTGDVVALDPFIKMLVKRIQQGFDPAENHRIVFDLVPLAIHRSRAAIVGQIVTELLINVYRHAFVDQPAGTIRVSLRQNGGQVELAVADNGSGPGDKSKTKTLGLAIVSNLARSLDGTFEPMSSTGFVARLSFPLEAPTA</sequence>
<keyword evidence="8" id="KW-1185">Reference proteome</keyword>
<name>A0A8J2VM96_9RHOB</name>
<evidence type="ECO:0000313" key="7">
    <source>
        <dbReference type="EMBL" id="GGE30025.1"/>
    </source>
</evidence>
<dbReference type="PROSITE" id="PS50112">
    <property type="entry name" value="PAS"/>
    <property type="match status" value="1"/>
</dbReference>
<dbReference type="InterPro" id="IPR005467">
    <property type="entry name" value="His_kinase_dom"/>
</dbReference>
<evidence type="ECO:0000313" key="8">
    <source>
        <dbReference type="Proteomes" id="UP000602745"/>
    </source>
</evidence>
<dbReference type="InterPro" id="IPR003594">
    <property type="entry name" value="HATPase_dom"/>
</dbReference>
<evidence type="ECO:0000256" key="3">
    <source>
        <dbReference type="ARBA" id="ARBA00022991"/>
    </source>
</evidence>
<dbReference type="EMBL" id="BMCP01000001">
    <property type="protein sequence ID" value="GGE30025.1"/>
    <property type="molecule type" value="Genomic_DNA"/>
</dbReference>
<dbReference type="SMART" id="SM00387">
    <property type="entry name" value="HATPase_c"/>
    <property type="match status" value="1"/>
</dbReference>
<dbReference type="CDD" id="cd16917">
    <property type="entry name" value="HATPase_UhpB-NarQ-NarX-like"/>
    <property type="match status" value="1"/>
</dbReference>
<dbReference type="AlphaFoldDB" id="A0A8J2VM96"/>
<evidence type="ECO:0000256" key="2">
    <source>
        <dbReference type="ARBA" id="ARBA00022643"/>
    </source>
</evidence>
<reference evidence="7" key="1">
    <citation type="journal article" date="2014" name="Int. J. Syst. Evol. Microbiol.">
        <title>Complete genome sequence of Corynebacterium casei LMG S-19264T (=DSM 44701T), isolated from a smear-ripened cheese.</title>
        <authorList>
            <consortium name="US DOE Joint Genome Institute (JGI-PGF)"/>
            <person name="Walter F."/>
            <person name="Albersmeier A."/>
            <person name="Kalinowski J."/>
            <person name="Ruckert C."/>
        </authorList>
    </citation>
    <scope>NUCLEOTIDE SEQUENCE</scope>
    <source>
        <strain evidence="7">CCM 7684</strain>
    </source>
</reference>
<feature type="domain" description="PAS" evidence="5">
    <location>
        <begin position="26"/>
        <end position="103"/>
    </location>
</feature>
<accession>A0A8J2VM96</accession>
<feature type="domain" description="PAC" evidence="6">
    <location>
        <begin position="94"/>
        <end position="148"/>
    </location>
</feature>
<dbReference type="Proteomes" id="UP000602745">
    <property type="component" value="Unassembled WGS sequence"/>
</dbReference>
<keyword evidence="1" id="KW-0285">Flavoprotein</keyword>
<dbReference type="Gene3D" id="3.30.565.10">
    <property type="entry name" value="Histidine kinase-like ATPase, C-terminal domain"/>
    <property type="match status" value="1"/>
</dbReference>
<organism evidence="7 8">
    <name type="scientific">Agaricicola taiwanensis</name>
    <dbReference type="NCBI Taxonomy" id="591372"/>
    <lineage>
        <taxon>Bacteria</taxon>
        <taxon>Pseudomonadati</taxon>
        <taxon>Pseudomonadota</taxon>
        <taxon>Alphaproteobacteria</taxon>
        <taxon>Rhodobacterales</taxon>
        <taxon>Paracoccaceae</taxon>
        <taxon>Agaricicola</taxon>
    </lineage>
</organism>
<dbReference type="Pfam" id="PF13581">
    <property type="entry name" value="HATPase_c_2"/>
    <property type="match status" value="1"/>
</dbReference>
<dbReference type="SUPFAM" id="SSF55874">
    <property type="entry name" value="ATPase domain of HSP90 chaperone/DNA topoisomerase II/histidine kinase"/>
    <property type="match status" value="1"/>
</dbReference>
<dbReference type="PANTHER" id="PTHR47429:SF2">
    <property type="entry name" value="PROTEIN TWIN LOV 1"/>
    <property type="match status" value="1"/>
</dbReference>
<evidence type="ECO:0000256" key="1">
    <source>
        <dbReference type="ARBA" id="ARBA00022630"/>
    </source>
</evidence>
<dbReference type="PROSITE" id="PS50113">
    <property type="entry name" value="PAC"/>
    <property type="match status" value="1"/>
</dbReference>